<protein>
    <submittedName>
        <fullName evidence="8">Helicase ATP-binding domain-containing protein</fullName>
    </submittedName>
</protein>
<dbReference type="InterPro" id="IPR027417">
    <property type="entry name" value="P-loop_NTPase"/>
</dbReference>
<dbReference type="InterPro" id="IPR011545">
    <property type="entry name" value="DEAD/DEAH_box_helicase_dom"/>
</dbReference>
<dbReference type="STRING" id="6186.A0A183KXC3"/>
<keyword evidence="3" id="KW-0347">Helicase</keyword>
<evidence type="ECO:0000313" key="7">
    <source>
        <dbReference type="Proteomes" id="UP000279833"/>
    </source>
</evidence>
<keyword evidence="4" id="KW-0067">ATP-binding</keyword>
<keyword evidence="7" id="KW-1185">Reference proteome</keyword>
<dbReference type="AlphaFoldDB" id="A0A183KXC3"/>
<dbReference type="GO" id="GO:0005524">
    <property type="term" value="F:ATP binding"/>
    <property type="evidence" value="ECO:0007669"/>
    <property type="project" value="UniProtKB-KW"/>
</dbReference>
<dbReference type="EMBL" id="UZAK01043014">
    <property type="protein sequence ID" value="VDP70016.1"/>
    <property type="molecule type" value="Genomic_DNA"/>
</dbReference>
<dbReference type="GO" id="GO:0016787">
    <property type="term" value="F:hydrolase activity"/>
    <property type="evidence" value="ECO:0007669"/>
    <property type="project" value="UniProtKB-KW"/>
</dbReference>
<dbReference type="InterPro" id="IPR014001">
    <property type="entry name" value="Helicase_ATP-bd"/>
</dbReference>
<proteinExistence type="predicted"/>
<gene>
    <name evidence="6" type="ORF">SCUD_LOCUS19718</name>
</gene>
<keyword evidence="2" id="KW-0378">Hydrolase</keyword>
<evidence type="ECO:0000256" key="3">
    <source>
        <dbReference type="ARBA" id="ARBA00022806"/>
    </source>
</evidence>
<dbReference type="GO" id="GO:0004386">
    <property type="term" value="F:helicase activity"/>
    <property type="evidence" value="ECO:0007669"/>
    <property type="project" value="UniProtKB-KW"/>
</dbReference>
<dbReference type="PANTHER" id="PTHR47961:SF13">
    <property type="entry name" value="ACTIVATING SIGNAL COINTEGRATOR 1 COMPLEX SUBUNIT 3"/>
    <property type="match status" value="1"/>
</dbReference>
<dbReference type="InterPro" id="IPR050474">
    <property type="entry name" value="Hel308_SKI2-like"/>
</dbReference>
<dbReference type="FunFam" id="3.40.50.300:FF:003287">
    <property type="entry name" value="U5 small nuclear ribonucleoprotein 200 kDa helicase"/>
    <property type="match status" value="1"/>
</dbReference>
<evidence type="ECO:0000259" key="5">
    <source>
        <dbReference type="PROSITE" id="PS51192"/>
    </source>
</evidence>
<evidence type="ECO:0000313" key="8">
    <source>
        <dbReference type="WBParaSite" id="SCUD_0001972101-mRNA-1"/>
    </source>
</evidence>
<evidence type="ECO:0000313" key="6">
    <source>
        <dbReference type="EMBL" id="VDP70016.1"/>
    </source>
</evidence>
<dbReference type="PANTHER" id="PTHR47961">
    <property type="entry name" value="DNA POLYMERASE THETA, PUTATIVE (AFU_ORTHOLOGUE AFUA_1G05260)-RELATED"/>
    <property type="match status" value="1"/>
</dbReference>
<dbReference type="Proteomes" id="UP000279833">
    <property type="component" value="Unassembled WGS sequence"/>
</dbReference>
<keyword evidence="1" id="KW-0547">Nucleotide-binding</keyword>
<dbReference type="SUPFAM" id="SSF52540">
    <property type="entry name" value="P-loop containing nucleoside triphosphate hydrolases"/>
    <property type="match status" value="1"/>
</dbReference>
<dbReference type="GO" id="GO:0003676">
    <property type="term" value="F:nucleic acid binding"/>
    <property type="evidence" value="ECO:0007669"/>
    <property type="project" value="InterPro"/>
</dbReference>
<dbReference type="WBParaSite" id="SCUD_0001972101-mRNA-1">
    <property type="protein sequence ID" value="SCUD_0001972101-mRNA-1"/>
    <property type="gene ID" value="SCUD_0001972101"/>
</dbReference>
<feature type="domain" description="Helicase ATP-binding" evidence="5">
    <location>
        <begin position="1"/>
        <end position="142"/>
    </location>
</feature>
<dbReference type="Pfam" id="PF00270">
    <property type="entry name" value="DEAD"/>
    <property type="match status" value="1"/>
</dbReference>
<evidence type="ECO:0000256" key="2">
    <source>
        <dbReference type="ARBA" id="ARBA00022801"/>
    </source>
</evidence>
<dbReference type="Gene3D" id="3.40.50.300">
    <property type="entry name" value="P-loop containing nucleotide triphosphate hydrolases"/>
    <property type="match status" value="2"/>
</dbReference>
<accession>A0A183KXC3</accession>
<evidence type="ECO:0000256" key="1">
    <source>
        <dbReference type="ARBA" id="ARBA00022741"/>
    </source>
</evidence>
<reference evidence="8" key="1">
    <citation type="submission" date="2016-06" db="UniProtKB">
        <authorList>
            <consortium name="WormBaseParasite"/>
        </authorList>
    </citation>
    <scope>IDENTIFICATION</scope>
</reference>
<name>A0A183KXC3_9TREM</name>
<sequence>MNLFQIVYLAPMKALAAEMADTFSKRLSPLGVHVRECTGDMHLSKQELLETQMLVSTPEKWDVISRKGTGDANLVKLVKLLIIDEVHLLHEERGAVIEALVARTLRQVESSQTMIRLVGLSATLPNYIDVARFLCVNLQRGLFYFDSRFRPVPLAMSFIGIRGSNRKVMVFVHSRGDTFRTARALRTSAQQLNHMMYFRNNDSSTIKICLKKVIYDRYHVC</sequence>
<evidence type="ECO:0000256" key="4">
    <source>
        <dbReference type="ARBA" id="ARBA00022840"/>
    </source>
</evidence>
<organism evidence="8">
    <name type="scientific">Schistosoma curassoni</name>
    <dbReference type="NCBI Taxonomy" id="6186"/>
    <lineage>
        <taxon>Eukaryota</taxon>
        <taxon>Metazoa</taxon>
        <taxon>Spiralia</taxon>
        <taxon>Lophotrochozoa</taxon>
        <taxon>Platyhelminthes</taxon>
        <taxon>Trematoda</taxon>
        <taxon>Digenea</taxon>
        <taxon>Strigeidida</taxon>
        <taxon>Schistosomatoidea</taxon>
        <taxon>Schistosomatidae</taxon>
        <taxon>Schistosoma</taxon>
    </lineage>
</organism>
<reference evidence="6 7" key="2">
    <citation type="submission" date="2018-11" db="EMBL/GenBank/DDBJ databases">
        <authorList>
            <consortium name="Pathogen Informatics"/>
        </authorList>
    </citation>
    <scope>NUCLEOTIDE SEQUENCE [LARGE SCALE GENOMIC DNA]</scope>
    <source>
        <strain evidence="6">Dakar</strain>
        <strain evidence="7">Dakar, Senegal</strain>
    </source>
</reference>
<dbReference type="PROSITE" id="PS51192">
    <property type="entry name" value="HELICASE_ATP_BIND_1"/>
    <property type="match status" value="1"/>
</dbReference>